<dbReference type="InterPro" id="IPR037097">
    <property type="entry name" value="Photo_RC_H_N_sf"/>
</dbReference>
<dbReference type="GO" id="GO:0019684">
    <property type="term" value="P:photosynthesis, light reaction"/>
    <property type="evidence" value="ECO:0007669"/>
    <property type="project" value="InterPro"/>
</dbReference>
<dbReference type="RefSeq" id="WP_406855336.1">
    <property type="nucleotide sequence ID" value="NZ_CP157484.1"/>
</dbReference>
<dbReference type="AlphaFoldDB" id="A0AAU7JDW4"/>
<evidence type="ECO:0000259" key="2">
    <source>
        <dbReference type="Pfam" id="PF03967"/>
    </source>
</evidence>
<dbReference type="InterPro" id="IPR015810">
    <property type="entry name" value="Photo_RC_H_N"/>
</dbReference>
<keyword evidence="1" id="KW-0812">Transmembrane</keyword>
<dbReference type="SUPFAM" id="SSF50346">
    <property type="entry name" value="PRC-barrel domain"/>
    <property type="match status" value="1"/>
</dbReference>
<protein>
    <submittedName>
        <fullName evidence="4">Photosynthetic reaction center subunit H</fullName>
    </submittedName>
</protein>
<keyword evidence="1" id="KW-1133">Transmembrane helix</keyword>
<dbReference type="Gene3D" id="3.90.50.10">
    <property type="entry name" value="Photosynthetic Reaction Center, subunit H, domain 2"/>
    <property type="match status" value="1"/>
</dbReference>
<dbReference type="NCBIfam" id="TIGR01150">
    <property type="entry name" value="puhA"/>
    <property type="match status" value="1"/>
</dbReference>
<dbReference type="InterPro" id="IPR027275">
    <property type="entry name" value="PRC-brl_dom"/>
</dbReference>
<name>A0AAU7JDW4_9HYPH</name>
<evidence type="ECO:0000313" key="4">
    <source>
        <dbReference type="EMBL" id="XBO38498.1"/>
    </source>
</evidence>
<evidence type="ECO:0000259" key="3">
    <source>
        <dbReference type="Pfam" id="PF05239"/>
    </source>
</evidence>
<feature type="domain" description="Photosynthetic reaction centre H subunit N-terminal" evidence="2">
    <location>
        <begin position="5"/>
        <end position="133"/>
    </location>
</feature>
<dbReference type="GO" id="GO:0030077">
    <property type="term" value="C:plasma membrane light-harvesting complex"/>
    <property type="evidence" value="ECO:0007669"/>
    <property type="project" value="InterPro"/>
</dbReference>
<dbReference type="InterPro" id="IPR011033">
    <property type="entry name" value="PRC_barrel-like_sf"/>
</dbReference>
<evidence type="ECO:0000256" key="1">
    <source>
        <dbReference type="SAM" id="Phobius"/>
    </source>
</evidence>
<dbReference type="InterPro" id="IPR014747">
    <property type="entry name" value="Bac_photo_RC_H_C"/>
</dbReference>
<dbReference type="SUPFAM" id="SSF81490">
    <property type="entry name" value="Photosystem II reaction centre subunit H, transmembrane region"/>
    <property type="match status" value="1"/>
</dbReference>
<dbReference type="Pfam" id="PF03967">
    <property type="entry name" value="PRCH"/>
    <property type="match status" value="1"/>
</dbReference>
<organism evidence="4">
    <name type="scientific">Alsobacter sp. KACC 23698</name>
    <dbReference type="NCBI Taxonomy" id="3149229"/>
    <lineage>
        <taxon>Bacteria</taxon>
        <taxon>Pseudomonadati</taxon>
        <taxon>Pseudomonadota</taxon>
        <taxon>Alphaproteobacteria</taxon>
        <taxon>Hyphomicrobiales</taxon>
        <taxon>Alsobacteraceae</taxon>
        <taxon>Alsobacter</taxon>
    </lineage>
</organism>
<gene>
    <name evidence="4" type="primary">puhA</name>
    <name evidence="4" type="ORF">ABEG18_22810</name>
</gene>
<sequence length="255" mass="27432">MPKGAITGYIDVAQIVLYAFWIFFAGLIFYLRREDRREGYPLESEVAGVGDRGFLLIPTPKTFDLGQAGLVFAPRVEAPRDVAGEKVALWPGAPIEPVGDPMTAGVGPGSYALRADVADVTFDGRTRIVPMRVDDHFTIAARDPDPRGMTVAGADRAVAGVVADVWVDRSELLARYYEVELAEGGGRRVLLPVTFAVVDGLKGIVNVRSILGAQFAGVPPLRSPDSVTRLEEDKITAYYGAGTLYATPARAEPLL</sequence>
<dbReference type="InterPro" id="IPR005652">
    <property type="entry name" value="Photo_RC_H"/>
</dbReference>
<dbReference type="Pfam" id="PF05239">
    <property type="entry name" value="PRC"/>
    <property type="match status" value="1"/>
</dbReference>
<accession>A0AAU7JDW4</accession>
<dbReference type="EMBL" id="CP157484">
    <property type="protein sequence ID" value="XBO38498.1"/>
    <property type="molecule type" value="Genomic_DNA"/>
</dbReference>
<dbReference type="Gene3D" id="4.10.540.10">
    <property type="entry name" value="Photosynthetic reaction centre, H subunit, N-terminal domain"/>
    <property type="match status" value="1"/>
</dbReference>
<feature type="transmembrane region" description="Helical" evidence="1">
    <location>
        <begin position="12"/>
        <end position="31"/>
    </location>
</feature>
<feature type="domain" description="PRC-barrel" evidence="3">
    <location>
        <begin position="142"/>
        <end position="209"/>
    </location>
</feature>
<reference evidence="4" key="1">
    <citation type="submission" date="2024-05" db="EMBL/GenBank/DDBJ databases">
        <authorList>
            <person name="Kim S."/>
            <person name="Heo J."/>
            <person name="Choi H."/>
            <person name="Choi Y."/>
            <person name="Kwon S.-W."/>
            <person name="Kim Y."/>
        </authorList>
    </citation>
    <scope>NUCLEOTIDE SEQUENCE</scope>
    <source>
        <strain evidence="4">KACC 23698</strain>
    </source>
</reference>
<keyword evidence="1" id="KW-0472">Membrane</keyword>
<proteinExistence type="predicted"/>